<dbReference type="PANTHER" id="PTHR30536">
    <property type="entry name" value="ALTRONATE/GALACTARATE DEHYDRATASE"/>
    <property type="match status" value="1"/>
</dbReference>
<dbReference type="AlphaFoldDB" id="A0A659SEN0"/>
<organism evidence="2 3">
    <name type="scientific">Salmonella enterica subsp. enterica serovar Poona</name>
    <dbReference type="NCBI Taxonomy" id="436295"/>
    <lineage>
        <taxon>Bacteria</taxon>
        <taxon>Pseudomonadati</taxon>
        <taxon>Pseudomonadota</taxon>
        <taxon>Gammaproteobacteria</taxon>
        <taxon>Enterobacterales</taxon>
        <taxon>Enterobacteriaceae</taxon>
        <taxon>Salmonella</taxon>
    </lineage>
</organism>
<dbReference type="EMBL" id="PYKK01000421">
    <property type="protein sequence ID" value="TGD49366.1"/>
    <property type="molecule type" value="Genomic_DNA"/>
</dbReference>
<proteinExistence type="predicted"/>
<protein>
    <submittedName>
        <fullName evidence="2">Galactonate dehydratase</fullName>
    </submittedName>
</protein>
<evidence type="ECO:0000313" key="2">
    <source>
        <dbReference type="EMBL" id="TGD49366.1"/>
    </source>
</evidence>
<gene>
    <name evidence="2" type="ORF">C9F10_05530</name>
</gene>
<evidence type="ECO:0000259" key="1">
    <source>
        <dbReference type="Pfam" id="PF20629"/>
    </source>
</evidence>
<accession>A0A659SEN0</accession>
<evidence type="ECO:0000313" key="3">
    <source>
        <dbReference type="Proteomes" id="UP000297989"/>
    </source>
</evidence>
<dbReference type="Pfam" id="PF20629">
    <property type="entry name" value="GD_AH_C"/>
    <property type="match status" value="1"/>
</dbReference>
<sequence>GPASHPSCGGASDKLIRCGGSSILSETTEFIGAEHVMAKRAVTPEVGQQLIDLVVGCEARAKALGEDIRGGQPTPGNIKGGLTTIEEKSLGCMHKAGHAPLQGVLEYADSPTHPGLWIMDTPGQDIESISGMVAGGAQIVIFTTGRGTPAGNPIAPVIKITGNKATWEMMQDNIDIDVSAIMSGEASITQMGEEIYQEILRVANGKTTKSEDLGHNEFSIYKIAPTF</sequence>
<feature type="domain" description="D-galactarate/Altronate dehydratase C-terminal" evidence="1">
    <location>
        <begin position="3"/>
        <end position="225"/>
    </location>
</feature>
<name>A0A659SEN0_SALET</name>
<dbReference type="InterPro" id="IPR052172">
    <property type="entry name" value="UxaA_altronate/galactarate_dh"/>
</dbReference>
<dbReference type="Proteomes" id="UP000297989">
    <property type="component" value="Unassembled WGS sequence"/>
</dbReference>
<dbReference type="PANTHER" id="PTHR30536:SF5">
    <property type="entry name" value="ALTRONATE DEHYDRATASE"/>
    <property type="match status" value="1"/>
</dbReference>
<dbReference type="InterPro" id="IPR048332">
    <property type="entry name" value="GD_AH_C"/>
</dbReference>
<reference evidence="2 3" key="1">
    <citation type="submission" date="2018-03" db="EMBL/GenBank/DDBJ databases">
        <title>Non-Typhoidal Salmonella genome sequencing and assembly.</title>
        <authorList>
            <person name="Matchawe C."/>
        </authorList>
    </citation>
    <scope>NUCLEOTIDE SEQUENCE [LARGE SCALE GENOMIC DNA]</scope>
    <source>
        <strain evidence="2 3">8EV</strain>
    </source>
</reference>
<comment type="caution">
    <text evidence="2">The sequence shown here is derived from an EMBL/GenBank/DDBJ whole genome shotgun (WGS) entry which is preliminary data.</text>
</comment>
<feature type="non-terminal residue" evidence="2">
    <location>
        <position position="1"/>
    </location>
</feature>
<dbReference type="GO" id="GO:0019698">
    <property type="term" value="P:D-galacturonate catabolic process"/>
    <property type="evidence" value="ECO:0007669"/>
    <property type="project" value="TreeGrafter"/>
</dbReference>